<organism evidence="1 2">
    <name type="scientific">Hemibagrus wyckioides</name>
    <dbReference type="NCBI Taxonomy" id="337641"/>
    <lineage>
        <taxon>Eukaryota</taxon>
        <taxon>Metazoa</taxon>
        <taxon>Chordata</taxon>
        <taxon>Craniata</taxon>
        <taxon>Vertebrata</taxon>
        <taxon>Euteleostomi</taxon>
        <taxon>Actinopterygii</taxon>
        <taxon>Neopterygii</taxon>
        <taxon>Teleostei</taxon>
        <taxon>Ostariophysi</taxon>
        <taxon>Siluriformes</taxon>
        <taxon>Bagridae</taxon>
        <taxon>Hemibagrus</taxon>
    </lineage>
</organism>
<name>A0A9D3N315_9TELE</name>
<protein>
    <submittedName>
        <fullName evidence="1">Uncharacterized protein</fullName>
    </submittedName>
</protein>
<accession>A0A9D3N315</accession>
<reference evidence="1 2" key="1">
    <citation type="submission" date="2021-06" db="EMBL/GenBank/DDBJ databases">
        <title>Chromosome-level genome assembly of the red-tail catfish (Hemibagrus wyckioides).</title>
        <authorList>
            <person name="Shao F."/>
        </authorList>
    </citation>
    <scope>NUCLEOTIDE SEQUENCE [LARGE SCALE GENOMIC DNA]</scope>
    <source>
        <strain evidence="1">EC202008001</strain>
        <tissue evidence="1">Blood</tissue>
    </source>
</reference>
<dbReference type="AlphaFoldDB" id="A0A9D3N315"/>
<gene>
    <name evidence="1" type="ORF">KOW79_021172</name>
</gene>
<keyword evidence="2" id="KW-1185">Reference proteome</keyword>
<evidence type="ECO:0000313" key="2">
    <source>
        <dbReference type="Proteomes" id="UP000824219"/>
    </source>
</evidence>
<dbReference type="EMBL" id="JAHKSW010000027">
    <property type="protein sequence ID" value="KAG7315084.1"/>
    <property type="molecule type" value="Genomic_DNA"/>
</dbReference>
<proteinExistence type="predicted"/>
<evidence type="ECO:0000313" key="1">
    <source>
        <dbReference type="EMBL" id="KAG7315084.1"/>
    </source>
</evidence>
<sequence>MNPPCTVVWFGEAEWRPDRFSSSLKEAWEIKCSCLTSASLLRAFDDHMDVFDPPSASCPGVLSVNIEFVGEEKDPHAGIRMIDSVIHRLGHESQVSSYLVIETAGADPVQATNMLVLTIINGSF</sequence>
<comment type="caution">
    <text evidence="1">The sequence shown here is derived from an EMBL/GenBank/DDBJ whole genome shotgun (WGS) entry which is preliminary data.</text>
</comment>
<dbReference type="Proteomes" id="UP000824219">
    <property type="component" value="Linkage Group LG27"/>
</dbReference>